<gene>
    <name evidence="2" type="ORF">HU739_015940</name>
</gene>
<dbReference type="AlphaFoldDB" id="A0A9E6TF13"/>
<sequence length="437" mass="47723">MSTHDKTAVSAEQMKTIRYDNLLINFTTELLRIWDTTGSRAKPAAFWRPTPPADVLPGFFSLGDVVIDEHKNISGRHVVAVVCEDEAARTDPAKGKALARPDDYELIWKDSGSGSKKDGAIWRPVPPEGYVALGSVCSDGHDKPSFNAIRCVRADLVIASASGEPLWSDKGSGARQSICAWGAIPPVPSADEIHLAPGTFLGFNGYSRPAHFLAYSLRFRMPVEDRPLPPAPVLEGVTPPSVQKPEQPTGCVRLPWFTVKDPQLSPPEQLRNSPFYDLQRTDHYQLVGHSHNRTNATTTSRWTVARSQRSGSLLAFSELTSIEFDAQWQNQAAQPFQFKARLNGGFTRSDTHSNQWHDTGRLEVAAIVPRNSALAVYVLQSDYTLLRADGSRVTSDISHTDCSSLHFSEYTPPEPTVTGSAAEPALAQAPAATDSAP</sequence>
<feature type="compositionally biased region" description="Low complexity" evidence="1">
    <location>
        <begin position="421"/>
        <end position="437"/>
    </location>
</feature>
<protein>
    <submittedName>
        <fullName evidence="2">Vps62-related protein</fullName>
    </submittedName>
</protein>
<dbReference type="InterPro" id="IPR009291">
    <property type="entry name" value="Vps62"/>
</dbReference>
<dbReference type="PANTHER" id="PTHR48219:SF2">
    <property type="entry name" value="VACUOLAR PROTEIN SORTING-ASSOCIATED PROTEIN 62"/>
    <property type="match status" value="1"/>
</dbReference>
<dbReference type="KEGG" id="phv:HU739_015940"/>
<organism evidence="2 3">
    <name type="scientific">Pseudomonas hamedanensis</name>
    <dbReference type="NCBI Taxonomy" id="2745504"/>
    <lineage>
        <taxon>Bacteria</taxon>
        <taxon>Pseudomonadati</taxon>
        <taxon>Pseudomonadota</taxon>
        <taxon>Gammaproteobacteria</taxon>
        <taxon>Pseudomonadales</taxon>
        <taxon>Pseudomonadaceae</taxon>
        <taxon>Pseudomonas</taxon>
    </lineage>
</organism>
<reference evidence="2 3" key="1">
    <citation type="journal article" date="2020" name="Microorganisms">
        <title>Reliable Identification of Environmental Pseudomonas Isolates Using the rpoD Gene.</title>
        <authorList>
            <consortium name="The Broad Institute Genome Sequencing Platform"/>
            <person name="Girard L."/>
            <person name="Lood C."/>
            <person name="Rokni-Zadeh H."/>
            <person name="van Noort V."/>
            <person name="Lavigne R."/>
            <person name="De Mot R."/>
        </authorList>
    </citation>
    <scope>NUCLEOTIDE SEQUENCE [LARGE SCALE GENOMIC DNA]</scope>
    <source>
        <strain evidence="2 3">SWRI65</strain>
    </source>
</reference>
<dbReference type="RefSeq" id="WP_186548432.1">
    <property type="nucleotide sequence ID" value="NZ_CP077091.1"/>
</dbReference>
<dbReference type="EMBL" id="CP077091">
    <property type="protein sequence ID" value="QXI15412.1"/>
    <property type="molecule type" value="Genomic_DNA"/>
</dbReference>
<dbReference type="PANTHER" id="PTHR48219">
    <property type="entry name" value="VACUOLAR PROTEIN SORTING-ASSOCIATED PROTEIN 62-RELATED"/>
    <property type="match status" value="1"/>
</dbReference>
<evidence type="ECO:0000313" key="2">
    <source>
        <dbReference type="EMBL" id="QXI15412.1"/>
    </source>
</evidence>
<feature type="region of interest" description="Disordered" evidence="1">
    <location>
        <begin position="408"/>
        <end position="437"/>
    </location>
</feature>
<name>A0A9E6TF13_9PSED</name>
<proteinExistence type="predicted"/>
<dbReference type="Proteomes" id="UP000631521">
    <property type="component" value="Chromosome"/>
</dbReference>
<accession>A0A9E6TF13</accession>
<evidence type="ECO:0000313" key="3">
    <source>
        <dbReference type="Proteomes" id="UP000631521"/>
    </source>
</evidence>
<dbReference type="Pfam" id="PF06101">
    <property type="entry name" value="Vps62"/>
    <property type="match status" value="1"/>
</dbReference>
<evidence type="ECO:0000256" key="1">
    <source>
        <dbReference type="SAM" id="MobiDB-lite"/>
    </source>
</evidence>
<reference evidence="2 3" key="2">
    <citation type="journal article" date="2021" name="Microorganisms">
        <title>The Ever-Expanding Pseudomonas Genus: Description of 43 New Species and Partition of the Pseudomonas putida Group.</title>
        <authorList>
            <person name="Girard L."/>
            <person name="Lood C."/>
            <person name="Hofte M."/>
            <person name="Vandamme P."/>
            <person name="Rokni-Zadeh H."/>
            <person name="van Noort V."/>
            <person name="Lavigne R."/>
            <person name="De Mot R."/>
        </authorList>
    </citation>
    <scope>NUCLEOTIDE SEQUENCE [LARGE SCALE GENOMIC DNA]</scope>
    <source>
        <strain evidence="2 3">SWRI65</strain>
    </source>
</reference>
<keyword evidence="3" id="KW-1185">Reference proteome</keyword>